<dbReference type="Proteomes" id="UP001596055">
    <property type="component" value="Unassembled WGS sequence"/>
</dbReference>
<keyword evidence="2 13" id="KW-0813">Transport</keyword>
<dbReference type="Pfam" id="PF00430">
    <property type="entry name" value="ATP-synt_B"/>
    <property type="match status" value="1"/>
</dbReference>
<dbReference type="InterPro" id="IPR002146">
    <property type="entry name" value="ATP_synth_b/b'su_bac/chlpt"/>
</dbReference>
<dbReference type="PANTHER" id="PTHR33445">
    <property type="entry name" value="ATP SYNTHASE SUBUNIT B', CHLOROPLASTIC"/>
    <property type="match status" value="1"/>
</dbReference>
<feature type="transmembrane region" description="Helical" evidence="13">
    <location>
        <begin position="6"/>
        <end position="27"/>
    </location>
</feature>
<evidence type="ECO:0000313" key="16">
    <source>
        <dbReference type="Proteomes" id="UP001596055"/>
    </source>
</evidence>
<proteinExistence type="inferred from homology"/>
<evidence type="ECO:0000256" key="8">
    <source>
        <dbReference type="ARBA" id="ARBA00023136"/>
    </source>
</evidence>
<dbReference type="HAMAP" id="MF_01398">
    <property type="entry name" value="ATP_synth_b_bprime"/>
    <property type="match status" value="1"/>
</dbReference>
<feature type="coiled-coil region" evidence="14">
    <location>
        <begin position="45"/>
        <end position="101"/>
    </location>
</feature>
<dbReference type="InterPro" id="IPR050059">
    <property type="entry name" value="ATP_synthase_B_chain"/>
</dbReference>
<evidence type="ECO:0000313" key="15">
    <source>
        <dbReference type="EMBL" id="MFC5543509.1"/>
    </source>
</evidence>
<keyword evidence="16" id="KW-1185">Reference proteome</keyword>
<evidence type="ECO:0000256" key="3">
    <source>
        <dbReference type="ARBA" id="ARBA00022547"/>
    </source>
</evidence>
<dbReference type="PANTHER" id="PTHR33445:SF2">
    <property type="entry name" value="ATP SYNTHASE SUBUNIT B', CHLOROPLASTIC"/>
    <property type="match status" value="1"/>
</dbReference>
<keyword evidence="8 13" id="KW-0472">Membrane</keyword>
<comment type="caution">
    <text evidence="15">The sequence shown here is derived from an EMBL/GenBank/DDBJ whole genome shotgun (WGS) entry which is preliminary data.</text>
</comment>
<protein>
    <recommendedName>
        <fullName evidence="13">ATP synthase subunit b</fullName>
    </recommendedName>
    <alternativeName>
        <fullName evidence="13">ATP synthase F(0) sector subunit b</fullName>
    </alternativeName>
    <alternativeName>
        <fullName evidence="13">ATPase subunit I</fullName>
    </alternativeName>
    <alternativeName>
        <fullName evidence="13">F-type ATPase subunit b</fullName>
        <shortName evidence="13">F-ATPase subunit b</shortName>
    </alternativeName>
</protein>
<evidence type="ECO:0000256" key="5">
    <source>
        <dbReference type="ARBA" id="ARBA00022781"/>
    </source>
</evidence>
<evidence type="ECO:0000256" key="4">
    <source>
        <dbReference type="ARBA" id="ARBA00022692"/>
    </source>
</evidence>
<comment type="function">
    <text evidence="11">Component of the F(0) channel, it forms part of the peripheral stalk, linking F(1) to F(0). The b'-subunit is a diverged and duplicated form of b found in plants and photosynthetic bacteria.</text>
</comment>
<keyword evidence="13" id="KW-1003">Cell membrane</keyword>
<dbReference type="EMBL" id="JBHSNL010000001">
    <property type="protein sequence ID" value="MFC5543509.1"/>
    <property type="molecule type" value="Genomic_DNA"/>
</dbReference>
<evidence type="ECO:0000256" key="12">
    <source>
        <dbReference type="ARBA" id="ARBA00037847"/>
    </source>
</evidence>
<comment type="subunit">
    <text evidence="13">F-type ATPases have 2 components, F(1) - the catalytic core - and F(0) - the membrane proton channel. F(1) has five subunits: alpha(3), beta(3), gamma(1), delta(1), epsilon(1). F(0) has three main subunits: a(1), b(2) and c(10-14). The alpha and beta chains form an alternating ring which encloses part of the gamma chain. F(1) is attached to F(0) by a central stalk formed by the gamma and epsilon chains, while a peripheral stalk is formed by the delta and b chains.</text>
</comment>
<dbReference type="InterPro" id="IPR017707">
    <property type="entry name" value="Alt_ATP_synth_F0_bsu"/>
</dbReference>
<organism evidence="15 16">
    <name type="scientific">Marinobacter koreensis</name>
    <dbReference type="NCBI Taxonomy" id="335974"/>
    <lineage>
        <taxon>Bacteria</taxon>
        <taxon>Pseudomonadati</taxon>
        <taxon>Pseudomonadota</taxon>
        <taxon>Gammaproteobacteria</taxon>
        <taxon>Pseudomonadales</taxon>
        <taxon>Marinobacteraceae</taxon>
        <taxon>Marinobacter</taxon>
    </lineage>
</organism>
<sequence>MDIDWITVSAQVVNFLVLVWLLKRFLYQPVIRAMDRREQSIRNRVDDAVQREQLAESERDAYQNRIAELEAKREELLEEARQSARQTRSQLLDEAREETARARTNWMREVSEEKSAFIDGLRTQTLEVVDLIARNALRDLADETLEEKMAHSLARQIHHLQQELREALRNSKDAIVINSAFELSSSVRSALTRTIHEQVGSAVAVNYARNADLICGIELIGGGLRIAWNLSDYLNQLTTRIDKAFEPLETQSDEA</sequence>
<comment type="subcellular location">
    <subcellularLocation>
        <location evidence="13">Cell membrane</location>
        <topology evidence="13">Single-pass membrane protein</topology>
    </subcellularLocation>
    <subcellularLocation>
        <location evidence="12">Endomembrane system</location>
        <topology evidence="12">Single-pass membrane protein</topology>
    </subcellularLocation>
</comment>
<gene>
    <name evidence="13" type="primary">atpF</name>
    <name evidence="15" type="ORF">ACFPQA_00430</name>
</gene>
<evidence type="ECO:0000256" key="2">
    <source>
        <dbReference type="ARBA" id="ARBA00022448"/>
    </source>
</evidence>
<evidence type="ECO:0000256" key="9">
    <source>
        <dbReference type="ARBA" id="ARBA00023310"/>
    </source>
</evidence>
<evidence type="ECO:0000256" key="11">
    <source>
        <dbReference type="ARBA" id="ARBA00025614"/>
    </source>
</evidence>
<evidence type="ECO:0000256" key="1">
    <source>
        <dbReference type="ARBA" id="ARBA00005513"/>
    </source>
</evidence>
<keyword evidence="4 13" id="KW-0812">Transmembrane</keyword>
<reference evidence="16" key="1">
    <citation type="journal article" date="2019" name="Int. J. Syst. Evol. Microbiol.">
        <title>The Global Catalogue of Microorganisms (GCM) 10K type strain sequencing project: providing services to taxonomists for standard genome sequencing and annotation.</title>
        <authorList>
            <consortium name="The Broad Institute Genomics Platform"/>
            <consortium name="The Broad Institute Genome Sequencing Center for Infectious Disease"/>
            <person name="Wu L."/>
            <person name="Ma J."/>
        </authorList>
    </citation>
    <scope>NUCLEOTIDE SEQUENCE [LARGE SCALE GENOMIC DNA]</scope>
    <source>
        <strain evidence="16">CGMCC 4.1799</strain>
    </source>
</reference>
<dbReference type="NCBIfam" id="TIGR03321">
    <property type="entry name" value="alt_F1F0_F0_B"/>
    <property type="match status" value="1"/>
</dbReference>
<name>A0ABW0RFD2_9GAMM</name>
<keyword evidence="6 13" id="KW-1133">Transmembrane helix</keyword>
<keyword evidence="9 13" id="KW-0066">ATP synthesis</keyword>
<evidence type="ECO:0000256" key="14">
    <source>
        <dbReference type="SAM" id="Coils"/>
    </source>
</evidence>
<keyword evidence="3 13" id="KW-0138">CF(0)</keyword>
<dbReference type="RefSeq" id="WP_248157069.1">
    <property type="nucleotide sequence ID" value="NZ_JAKZAJ010000003.1"/>
</dbReference>
<accession>A0ABW0RFD2</accession>
<keyword evidence="7 13" id="KW-0406">Ion transport</keyword>
<comment type="similarity">
    <text evidence="1 13">Belongs to the ATPase B chain family.</text>
</comment>
<evidence type="ECO:0000256" key="10">
    <source>
        <dbReference type="ARBA" id="ARBA00025198"/>
    </source>
</evidence>
<keyword evidence="5 13" id="KW-0375">Hydrogen ion transport</keyword>
<keyword evidence="14" id="KW-0175">Coiled coil</keyword>
<dbReference type="CDD" id="cd06503">
    <property type="entry name" value="ATP-synt_Fo_b"/>
    <property type="match status" value="1"/>
</dbReference>
<comment type="function">
    <text evidence="10 13">F(1)F(0) ATP synthase produces ATP from ADP in the presence of a proton or sodium gradient. F-type ATPases consist of two structural domains, F(1) containing the extramembraneous catalytic core and F(0) containing the membrane proton channel, linked together by a central stalk and a peripheral stalk. During catalysis, ATP synthesis in the catalytic domain of F(1) is coupled via a rotary mechanism of the central stalk subunits to proton translocation.</text>
</comment>
<evidence type="ECO:0000256" key="6">
    <source>
        <dbReference type="ARBA" id="ARBA00022989"/>
    </source>
</evidence>
<evidence type="ECO:0000256" key="7">
    <source>
        <dbReference type="ARBA" id="ARBA00023065"/>
    </source>
</evidence>
<evidence type="ECO:0000256" key="13">
    <source>
        <dbReference type="HAMAP-Rule" id="MF_01398"/>
    </source>
</evidence>